<dbReference type="Pfam" id="PF15511">
    <property type="entry name" value="CENP-T_C"/>
    <property type="match status" value="1"/>
</dbReference>
<evidence type="ECO:0000256" key="2">
    <source>
        <dbReference type="ARBA" id="ARBA00004286"/>
    </source>
</evidence>
<sequence length="572" mass="64714">MLRPLTVPTTPLRGVVRVDGEYANYSAPTQTWVNTVPLLPPALPEILSQMSLRRTSAMRQRMTPHRLTQSSPALRETSRIRSAISSRKHTPTRKISDHLTIRRRRRSSSGVPYESAFSGTLNKDFLRLFSRTLVKEKKQLIEEPDDQVYRALDKQYMIASVSPQGPVRDFDLSLPLPLSDGEMDSCEEIPSPVHSHEKDPKIIPENSKPVFKSYLEQILESRLKKPMQKFDLMFDKESSEEAARPDKLKNMINTSKFIIENTLSGLPEASFDTHPMESFMKLAEPVAFGLLHDDASSNESSEKENLTSNMEGPFRSIRLPQIGLGNKTPESYDIKFDNIDQLDVPSWDPVPIYNDSDTLHLSIANVNASDPDSELSHTEIVLGHYTVDNNDIITDQPSFDAVNSDFASHVTPSPHTSPIRIQAMNSRSNLSRNLNLPKNLVKGLVSVAQHLPLKALSRSPPRKKQKLRRVKPDVINLLSQKSNEFLLHVMQDLTDYAVHRSSDQINISDALLFVNRINSRHKLLGEEIEFPKLAQNVFPLELLMSLDNSLQESVETTLRKRSKNPENLTPKE</sequence>
<dbReference type="OrthoDB" id="4077024at2759"/>
<evidence type="ECO:0000256" key="4">
    <source>
        <dbReference type="ARBA" id="ARBA00023242"/>
    </source>
</evidence>
<keyword evidence="4" id="KW-0539">Nucleus</keyword>
<evidence type="ECO:0000256" key="1">
    <source>
        <dbReference type="ARBA" id="ARBA00004123"/>
    </source>
</evidence>
<dbReference type="GeneID" id="30030788"/>
<dbReference type="GO" id="GO:0005694">
    <property type="term" value="C:chromosome"/>
    <property type="evidence" value="ECO:0007669"/>
    <property type="project" value="UniProtKB-SubCell"/>
</dbReference>
<accession>A0A1A0H7X1</accession>
<dbReference type="SUPFAM" id="SSF47113">
    <property type="entry name" value="Histone-fold"/>
    <property type="match status" value="1"/>
</dbReference>
<evidence type="ECO:0000313" key="7">
    <source>
        <dbReference type="Proteomes" id="UP000092555"/>
    </source>
</evidence>
<gene>
    <name evidence="6" type="ORF">METBIDRAFT_44587</name>
</gene>
<dbReference type="RefSeq" id="XP_018710646.1">
    <property type="nucleotide sequence ID" value="XM_018857812.1"/>
</dbReference>
<name>A0A1A0H7X1_9ASCO</name>
<organism evidence="6 7">
    <name type="scientific">Metschnikowia bicuspidata var. bicuspidata NRRL YB-4993</name>
    <dbReference type="NCBI Taxonomy" id="869754"/>
    <lineage>
        <taxon>Eukaryota</taxon>
        <taxon>Fungi</taxon>
        <taxon>Dikarya</taxon>
        <taxon>Ascomycota</taxon>
        <taxon>Saccharomycotina</taxon>
        <taxon>Pichiomycetes</taxon>
        <taxon>Metschnikowiaceae</taxon>
        <taxon>Metschnikowia</taxon>
    </lineage>
</organism>
<dbReference type="GO" id="GO:0005634">
    <property type="term" value="C:nucleus"/>
    <property type="evidence" value="ECO:0007669"/>
    <property type="project" value="UniProtKB-SubCell"/>
</dbReference>
<feature type="domain" description="CENP-T/Histone H4 histone fold" evidence="5">
    <location>
        <begin position="466"/>
        <end position="549"/>
    </location>
</feature>
<dbReference type="InterPro" id="IPR035425">
    <property type="entry name" value="CENP-T/H4_C"/>
</dbReference>
<dbReference type="Proteomes" id="UP000092555">
    <property type="component" value="Unassembled WGS sequence"/>
</dbReference>
<dbReference type="GO" id="GO:0046982">
    <property type="term" value="F:protein heterodimerization activity"/>
    <property type="evidence" value="ECO:0007669"/>
    <property type="project" value="InterPro"/>
</dbReference>
<dbReference type="Gene3D" id="1.10.20.10">
    <property type="entry name" value="Histone, subunit A"/>
    <property type="match status" value="1"/>
</dbReference>
<dbReference type="InterPro" id="IPR009072">
    <property type="entry name" value="Histone-fold"/>
</dbReference>
<keyword evidence="7" id="KW-1185">Reference proteome</keyword>
<dbReference type="EMBL" id="LXTC01000005">
    <property type="protein sequence ID" value="OBA20121.1"/>
    <property type="molecule type" value="Genomic_DNA"/>
</dbReference>
<proteinExistence type="predicted"/>
<protein>
    <recommendedName>
        <fullName evidence="5">CENP-T/Histone H4 histone fold domain-containing protein</fullName>
    </recommendedName>
</protein>
<reference evidence="6 7" key="1">
    <citation type="submission" date="2016-05" db="EMBL/GenBank/DDBJ databases">
        <title>Comparative genomics of biotechnologically important yeasts.</title>
        <authorList>
            <consortium name="DOE Joint Genome Institute"/>
            <person name="Riley R."/>
            <person name="Haridas S."/>
            <person name="Wolfe K.H."/>
            <person name="Lopes M.R."/>
            <person name="Hittinger C.T."/>
            <person name="Goker M."/>
            <person name="Salamov A."/>
            <person name="Wisecaver J."/>
            <person name="Long T.M."/>
            <person name="Aerts A.L."/>
            <person name="Barry K."/>
            <person name="Choi C."/>
            <person name="Clum A."/>
            <person name="Coughlan A.Y."/>
            <person name="Deshpande S."/>
            <person name="Douglass A.P."/>
            <person name="Hanson S.J."/>
            <person name="Klenk H.-P."/>
            <person name="LaButti K."/>
            <person name="Lapidus A."/>
            <person name="Lindquist E."/>
            <person name="Lipzen A."/>
            <person name="Meier-kolthoff J.P."/>
            <person name="Ohm R.A."/>
            <person name="Otillar R.P."/>
            <person name="Pangilinan J."/>
            <person name="Peng Y."/>
            <person name="Rokas A."/>
            <person name="Rosa C.A."/>
            <person name="Scheuner C."/>
            <person name="Sibirny A.A."/>
            <person name="Slot J.C."/>
            <person name="Stielow J.B."/>
            <person name="Sun H."/>
            <person name="Kurtzman C.P."/>
            <person name="Blackwell M."/>
            <person name="Grigoriev I.V."/>
            <person name="Jeffries T.W."/>
        </authorList>
    </citation>
    <scope>NUCLEOTIDE SEQUENCE [LARGE SCALE GENOMIC DNA]</scope>
    <source>
        <strain evidence="6 7">NRRL YB-4993</strain>
    </source>
</reference>
<dbReference type="STRING" id="869754.A0A1A0H7X1"/>
<comment type="subcellular location">
    <subcellularLocation>
        <location evidence="2">Chromosome</location>
    </subcellularLocation>
    <subcellularLocation>
        <location evidence="1">Nucleus</location>
    </subcellularLocation>
</comment>
<evidence type="ECO:0000313" key="6">
    <source>
        <dbReference type="EMBL" id="OBA20121.1"/>
    </source>
</evidence>
<keyword evidence="3" id="KW-0158">Chromosome</keyword>
<evidence type="ECO:0000259" key="5">
    <source>
        <dbReference type="Pfam" id="PF15511"/>
    </source>
</evidence>
<dbReference type="AlphaFoldDB" id="A0A1A0H7X1"/>
<comment type="caution">
    <text evidence="6">The sequence shown here is derived from an EMBL/GenBank/DDBJ whole genome shotgun (WGS) entry which is preliminary data.</text>
</comment>
<evidence type="ECO:0000256" key="3">
    <source>
        <dbReference type="ARBA" id="ARBA00022454"/>
    </source>
</evidence>